<dbReference type="PANTHER" id="PTHR39159">
    <property type="match status" value="1"/>
</dbReference>
<protein>
    <submittedName>
        <fullName evidence="3">DUF402 domain-containing protein</fullName>
    </submittedName>
</protein>
<evidence type="ECO:0000259" key="2">
    <source>
        <dbReference type="Pfam" id="PF04167"/>
    </source>
</evidence>
<evidence type="ECO:0000256" key="1">
    <source>
        <dbReference type="ARBA" id="ARBA00022801"/>
    </source>
</evidence>
<name>A0A6A0AYW0_9ACTN</name>
<evidence type="ECO:0000313" key="3">
    <source>
        <dbReference type="EMBL" id="GFH36787.1"/>
    </source>
</evidence>
<dbReference type="RefSeq" id="WP_173264632.1">
    <property type="nucleotide sequence ID" value="NZ_BLLG01000007.1"/>
</dbReference>
<dbReference type="GO" id="GO:0016787">
    <property type="term" value="F:hydrolase activity"/>
    <property type="evidence" value="ECO:0007669"/>
    <property type="project" value="UniProtKB-KW"/>
</dbReference>
<dbReference type="EMBL" id="BLLG01000007">
    <property type="protein sequence ID" value="GFH36787.1"/>
    <property type="molecule type" value="Genomic_DNA"/>
</dbReference>
<dbReference type="InterPro" id="IPR050212">
    <property type="entry name" value="Ntdp-like"/>
</dbReference>
<evidence type="ECO:0000313" key="4">
    <source>
        <dbReference type="Proteomes" id="UP000484988"/>
    </source>
</evidence>
<comment type="caution">
    <text evidence="3">The sequence shown here is derived from an EMBL/GenBank/DDBJ whole genome shotgun (WGS) entry which is preliminary data.</text>
</comment>
<dbReference type="SUPFAM" id="SSF159234">
    <property type="entry name" value="FomD-like"/>
    <property type="match status" value="1"/>
</dbReference>
<dbReference type="InterPro" id="IPR035930">
    <property type="entry name" value="FomD-like_sf"/>
</dbReference>
<dbReference type="Proteomes" id="UP000484988">
    <property type="component" value="Unassembled WGS sequence"/>
</dbReference>
<sequence length="170" mass="19062">MAENPADSRGRRTVEVALVHAGRTKIRYPAELLDDDGARITVQATWAASHVRDLGFVRFEPGDSFVERYWRDRWHAVKEVRAGDGALKGWYANVTRPSTLDDGELRVEEMGLNLWVSADTATVLRLDEETFASGGLRGRDPDSASRAEAALDELEHMAKEGRWGELVRVR</sequence>
<keyword evidence="4" id="KW-1185">Reference proteome</keyword>
<gene>
    <name evidence="3" type="ORF">SCWH03_30200</name>
</gene>
<accession>A0A6A0AYW0</accession>
<dbReference type="InterPro" id="IPR007295">
    <property type="entry name" value="DUF402"/>
</dbReference>
<feature type="domain" description="DUF402" evidence="2">
    <location>
        <begin position="31"/>
        <end position="162"/>
    </location>
</feature>
<dbReference type="Pfam" id="PF04167">
    <property type="entry name" value="DUF402"/>
    <property type="match status" value="1"/>
</dbReference>
<proteinExistence type="predicted"/>
<dbReference type="Gene3D" id="2.40.380.10">
    <property type="entry name" value="FomD-like"/>
    <property type="match status" value="1"/>
</dbReference>
<keyword evidence="1" id="KW-0378">Hydrolase</keyword>
<dbReference type="AlphaFoldDB" id="A0A6A0AYW0"/>
<dbReference type="PANTHER" id="PTHR39159:SF1">
    <property type="entry name" value="UPF0374 PROTEIN YGAC"/>
    <property type="match status" value="1"/>
</dbReference>
<reference evidence="3 4" key="1">
    <citation type="submission" date="2020-02" db="EMBL/GenBank/DDBJ databases">
        <title>Whole Genome Shotgun Sequence of Streptomyces sp. strain CWH03.</title>
        <authorList>
            <person name="Dohra H."/>
            <person name="Kodani S."/>
            <person name="Yamamura H."/>
        </authorList>
    </citation>
    <scope>NUCLEOTIDE SEQUENCE [LARGE SCALE GENOMIC DNA]</scope>
    <source>
        <strain evidence="3 4">CWH03</strain>
    </source>
</reference>
<organism evidence="3 4">
    <name type="scientific">Streptomyces pacificus</name>
    <dbReference type="NCBI Taxonomy" id="2705029"/>
    <lineage>
        <taxon>Bacteria</taxon>
        <taxon>Bacillati</taxon>
        <taxon>Actinomycetota</taxon>
        <taxon>Actinomycetes</taxon>
        <taxon>Kitasatosporales</taxon>
        <taxon>Streptomycetaceae</taxon>
        <taxon>Streptomyces</taxon>
    </lineage>
</organism>